<dbReference type="Proteomes" id="UP000016658">
    <property type="component" value="Unassembled WGS sequence"/>
</dbReference>
<accession>U2P8K6</accession>
<protein>
    <submittedName>
        <fullName evidence="1">Uncharacterized protein</fullName>
    </submittedName>
</protein>
<evidence type="ECO:0000313" key="1">
    <source>
        <dbReference type="EMBL" id="ERK46845.1"/>
    </source>
</evidence>
<organism evidence="1 2">
    <name type="scientific">Faecalitalea cylindroides ATCC 27803</name>
    <dbReference type="NCBI Taxonomy" id="649755"/>
    <lineage>
        <taxon>Bacteria</taxon>
        <taxon>Bacillati</taxon>
        <taxon>Bacillota</taxon>
        <taxon>Erysipelotrichia</taxon>
        <taxon>Erysipelotrichales</taxon>
        <taxon>Erysipelotrichaceae</taxon>
        <taxon>Faecalitalea</taxon>
    </lineage>
</organism>
<dbReference type="InterPro" id="IPR027417">
    <property type="entry name" value="P-loop_NTPase"/>
</dbReference>
<name>U2P8K6_9FIRM</name>
<dbReference type="HOGENOM" id="CLU_003960_0_0_9"/>
<gene>
    <name evidence="1" type="ORF">HMPREF0367_00338</name>
</gene>
<proteinExistence type="predicted"/>
<dbReference type="RefSeq" id="WP_211237374.1">
    <property type="nucleotide sequence ID" value="NZ_KI270975.1"/>
</dbReference>
<dbReference type="SUPFAM" id="SSF52540">
    <property type="entry name" value="P-loop containing nucleoside triphosphate hydrolases"/>
    <property type="match status" value="1"/>
</dbReference>
<dbReference type="EMBL" id="AWVI01000017">
    <property type="protein sequence ID" value="ERK46845.1"/>
    <property type="molecule type" value="Genomic_DNA"/>
</dbReference>
<comment type="caution">
    <text evidence="1">The sequence shown here is derived from an EMBL/GenBank/DDBJ whole genome shotgun (WGS) entry which is preliminary data.</text>
</comment>
<dbReference type="PATRIC" id="fig|649755.3.peg.308"/>
<sequence>MMDTTVFLIIEILIFWKNVVSENDKSNNAFVIQKIGRSENMAYEIGGRADKYGNRFENNWVVYKLLDILEEKIFCIILEALGKDETGVDLWVVDKNGNKEGQQCKGRDRSEEHWTFASVHEKGLWSIWKQQLDREKNVFVSLVSPLNFTLLEDITNRARNNNGNPNDFYRIQIANAGKKTKDLFEKVCGAVGVDPNKDEGIREIFSYFKRIYYRQFPDSELKTLCLSRIERLFYGDSEIVYSLLLSYIQTQDIYGKEITVYLLEAYLKSNKIRFRNLAKDERILPKIRELNQEYKKSFNLFSNGMIYRNESKICWEYIKQGKSVIIHGQAGAGKSGCTANIINFCEQESIPYLAIKLDKRIPVNNTESWSNSMGFPATISNCIDSVAMNKNAVLILDQLDALRWTQAHSGIALTVCMQLIRELKAINYDREHKISLVFVCRSYDLENDSGIKSLFEGDDENKWKKVPVNLLNEMEIRQVVGSIYDNLSKNIRKLLSVASNLYIWEKLDGTQNNEKIEATYQLVKEWWNQIVRKAASNNLETSEIERIKENMVSFCDNKGRITVPIIHLKMPFDYKTFLISDGFLIECNDSVSFSHQSILDCFLAEQMIQKYYEDKKLKDIIGDIYRQTPGRRYQVQIFLQQMAEISEEDFLGIGKELINQIDIRYSFKYVFFEVLSQIDSPNSLTQEIVLSLLEREEWRKPVINTVIRGHKVYVTRLIENGILDEWMNNGDHDMVIDLCASLAPGYNDEVVAFIEKYALKDDGDKNWITCFYRDINEGSENFFELRLKFYEKHPELFRDYVDLKNMLLHCEIRTIKILALMLDIKTKKNEGTIYKYEDELFLGDTEFFVHNYMAILDILIPYLPKNNYDYQYSSWSGRYYGQRNLERTCISIIKAANRKFVEIEPEKFLNYYDFCFGRGNSLYNEIILDAFQYFGDEYADYILDYFQTDLYKNCFEESSGNGHKLFYAKRIVKKFSETCSENVLRNFVDNVIHYISPKAKDLLRRRIKQNHEQKINGNPRVYWDFWGNFQYEILSSISKKRRTTQVNQLLVVLNRKFDGKESIYDYSNNASIGSVVSPVSMKKLTAKNWMEIIKNPKIKDMRKTIWKLDKGLCIESSLEEFVSSFRTFAAEDPIEITDLFLDEENDIIDCFIDALFFGITFSNKIGEISSDKIENLTRKFGYEHRPSRATYICEIVEKKSGDKWSDYMLDCIKDIALQHIIPDLDNDVITSREDKKAETVEMIEGNALNCTRGHAISAIAELLRQNPDYFLRFKSCIAELTIDVNPIINYAVLQALYPAYNIEKKWAVERIMQLFEKNYKLIGSPRSRWIFCRCYSDYKKIIIEAINKAMKTKDKRLLRVSGHSISELYMIYDEFDDILERYIHAEKLLRQAILEMIIIYFGLNKYKIKAKRILMKIIEIENDLDNDFLWARLFRNEILDAKDDSDLIKKILYSKLNKNVLMYFSDFIRKQGNLKDYSDLIIESGVSIFGENQKNPKQLWGQEVEISKLIIGLYDITSVSSLEKDKSIAYKCLDIWDKMYECNVGVARMFANQMMCV</sequence>
<evidence type="ECO:0000313" key="2">
    <source>
        <dbReference type="Proteomes" id="UP000016658"/>
    </source>
</evidence>
<reference evidence="1 2" key="1">
    <citation type="submission" date="2013-06" db="EMBL/GenBank/DDBJ databases">
        <authorList>
            <person name="Weinstock G."/>
            <person name="Sodergren E."/>
            <person name="Lobos E.A."/>
            <person name="Fulton L."/>
            <person name="Fulton R."/>
            <person name="Courtney L."/>
            <person name="Fronick C."/>
            <person name="O'Laughlin M."/>
            <person name="Godfrey J."/>
            <person name="Wilson R.M."/>
            <person name="Miner T."/>
            <person name="Farmer C."/>
            <person name="Delehaunty K."/>
            <person name="Cordes M."/>
            <person name="Minx P."/>
            <person name="Tomlinson C."/>
            <person name="Chen J."/>
            <person name="Wollam A."/>
            <person name="Pepin K.H."/>
            <person name="Bhonagiri V."/>
            <person name="Zhang X."/>
            <person name="Warren W."/>
            <person name="Mitreva M."/>
            <person name="Mardis E.R."/>
            <person name="Wilson R.K."/>
        </authorList>
    </citation>
    <scope>NUCLEOTIDE SEQUENCE [LARGE SCALE GENOMIC DNA]</scope>
    <source>
        <strain evidence="1 2">ATCC 27803</strain>
    </source>
</reference>